<feature type="region of interest" description="Disordered" evidence="8">
    <location>
        <begin position="138"/>
        <end position="277"/>
    </location>
</feature>
<dbReference type="GO" id="GO:0003723">
    <property type="term" value="F:RNA binding"/>
    <property type="evidence" value="ECO:0007669"/>
    <property type="project" value="InterPro"/>
</dbReference>
<feature type="compositionally biased region" description="Basic and acidic residues" evidence="8">
    <location>
        <begin position="160"/>
        <end position="169"/>
    </location>
</feature>
<accession>A0AAU6NDZ8</accession>
<evidence type="ECO:0000256" key="4">
    <source>
        <dbReference type="ARBA" id="ARBA00022695"/>
    </source>
</evidence>
<feature type="compositionally biased region" description="Basic and acidic residues" evidence="8">
    <location>
        <begin position="246"/>
        <end position="266"/>
    </location>
</feature>
<evidence type="ECO:0000313" key="9">
    <source>
        <dbReference type="EMBL" id="WWD77364.1"/>
    </source>
</evidence>
<dbReference type="EC" id="2.7.7.48" evidence="7"/>
<feature type="region of interest" description="Disordered" evidence="8">
    <location>
        <begin position="1"/>
        <end position="103"/>
    </location>
</feature>
<keyword evidence="3 7" id="KW-0808">Transferase</keyword>
<evidence type="ECO:0000256" key="5">
    <source>
        <dbReference type="ARBA" id="ARBA00022741"/>
    </source>
</evidence>
<evidence type="ECO:0000256" key="6">
    <source>
        <dbReference type="ARBA" id="ARBA00048744"/>
    </source>
</evidence>
<comment type="similarity">
    <text evidence="1">Belongs to the totiviridae RNA-directed RNA polymerase family.</text>
</comment>
<organism evidence="9">
    <name type="scientific">Rhizoctonia solani toti-like virus 1</name>
    <dbReference type="NCBI Taxonomy" id="3095224"/>
    <lineage>
        <taxon>Viruses</taxon>
        <taxon>Riboviria</taxon>
        <taxon>Orthornavirae</taxon>
        <taxon>Duplornaviricota</taxon>
        <taxon>Chrymotiviricetes</taxon>
        <taxon>Ghabrivirales</taxon>
        <taxon>Totiviridae</taxon>
    </lineage>
</organism>
<keyword evidence="2 7" id="KW-0696">RNA-directed RNA polymerase</keyword>
<keyword evidence="4 7" id="KW-0548">Nucleotidyltransferase</keyword>
<protein>
    <recommendedName>
        <fullName evidence="7">RNA-directed RNA polymerase</fullName>
        <ecNumber evidence="7">2.7.7.48</ecNumber>
    </recommendedName>
</protein>
<name>A0AAU6NDZ8_9VIRU</name>
<dbReference type="Pfam" id="PF02123">
    <property type="entry name" value="RdRP_4"/>
    <property type="match status" value="1"/>
</dbReference>
<sequence>MASRERRNQEAGSRQIRQGDRTHEVGHTGVRTPVRAGSGDGAGQGPAASRSPSLGGEVERSESYKTATEGSGQSLEGDFGSRGAAPRFWGNWRSTDSGRGTTLVQQLQSGGIEEVGPLQDGGVPASGYRVTVDGKEQVRPLDSESGPAIQSGRCVAGSTGDREDDRSDIRGGSGASRKEGARVVGQSKELREREPAYVDELQASLRSRPSGMARKHTGTVPSTGNAGDGRPAGHAGVRIGGAGDKCLPDNIREGSSNDKRQGERGKRGGHVGDGNADPLLLQRSLEEERARCTGCRRGTGCTYPQLQYHSTRETSNACCSMDGRDGGKSGLRHIGFPRARRSWAEAYIAAGELNRTGRCFAGACGECGCPSGNGKATYHDTDDWDGGKDKHTWLHTLIQGGGPAWLTANYGGVWPRRRGYYIRGPDGWRSWVSSLSAQLRALYRLEFHISIAGTEDFYKWWIGCGIYPRELAGKEWPVVPWDERPVEVWTGGSPIRIHLDMVRELQSFSPCEWNLIRISRSEEWCCATTIFYLRALPEKVRQAVHDNGFYSVPLNEWISVFKGQIDWVFRSCMLAGAQGNDIQMVRSIFSTATRDRGEADWYDDVRQRRSWCVPKYALCSDAPVGDYLKRMRGSLAATAREHVRAGFAGREMETMQEWWSSRHHTAPSGSSSLRAWARDELAGDKRLRGQDRPGKKAVVEVLDETWLWRTLCKRPETIARTSTKNEPGDKLRPLHANNDSSYTVEAYASVQLEKSMSFRGMYGKQLPADVMEWVIRHDSTLKRGGYWSSLDYSNFNTEHSKFELMLCNLERGRAWEDAAIPRISAEKALCSYWMGVGHDMAYLVFLGGSSERVYNGLYSGSRNTLTDHNYMHRAYVDSVETDLGMMLGPTDCQRVEDWMVGDDEDRLDKHWTTTAYYSRCVPASGHQVQVKKLMAGGIDECPYRHAADVECGHTFLQRNMRGRNLPTRPLARLLATLGSGNWYVEPGVWFTSAVQSNQDNWWEAVSRGAPIEMCRKMCAMILDRLMVVLPEKDKLVGEKGQKAKRLEWWSYRGDHPLWRGMPGKQAEVPQIDTKPDPIGTWPSKATDAWMAKVDKILKHLREGRSEQYRKYLLRESCGASFHHHRQRALRDAAREHWPERVEAQRDYEIPMQANVMSWDLVVELGTCVHQARRPVDEEEQAARMGLDAYLVKLCGAAYDLRAALSDKAWSRYASIVPRLPVTVAAELLDSGLRAWFAALPYWIPRIHRPLPELQKSRHLWLIWAGNCAGKSFLCAIYKKFLDMDVAAYRYVGWQKRQRRYDDGSTHYTREADAAVYTALSQDYNAVITQWPLELMVRAAETRGIRYTLAQWLVPEDIRRRRMAERGWDVERIELFCGYNRETQEANSRLRTITINHWQELVRLVGYN</sequence>
<comment type="catalytic activity">
    <reaction evidence="6 7">
        <text>RNA(n) + a ribonucleoside 5'-triphosphate = RNA(n+1) + diphosphate</text>
        <dbReference type="Rhea" id="RHEA:21248"/>
        <dbReference type="Rhea" id="RHEA-COMP:14527"/>
        <dbReference type="Rhea" id="RHEA-COMP:17342"/>
        <dbReference type="ChEBI" id="CHEBI:33019"/>
        <dbReference type="ChEBI" id="CHEBI:61557"/>
        <dbReference type="ChEBI" id="CHEBI:140395"/>
        <dbReference type="EC" id="2.7.7.48"/>
    </reaction>
</comment>
<dbReference type="EMBL" id="MW574450">
    <property type="protein sequence ID" value="WWD77364.1"/>
    <property type="molecule type" value="Genomic_RNA"/>
</dbReference>
<evidence type="ECO:0000256" key="8">
    <source>
        <dbReference type="SAM" id="MobiDB-lite"/>
    </source>
</evidence>
<evidence type="ECO:0000256" key="3">
    <source>
        <dbReference type="ARBA" id="ARBA00022679"/>
    </source>
</evidence>
<feature type="compositionally biased region" description="Polar residues" evidence="8">
    <location>
        <begin position="64"/>
        <end position="74"/>
    </location>
</feature>
<reference evidence="9" key="1">
    <citation type="submission" date="2021-02" db="EMBL/GenBank/DDBJ databases">
        <authorList>
            <person name="Urzo M.L.R."/>
            <person name="Kondo H."/>
            <person name="Guinto T.D."/>
            <person name="Cope A.E."/>
            <person name="Budot B.O."/>
            <person name="Suzuki N."/>
        </authorList>
    </citation>
    <scope>NUCLEOTIDE SEQUENCE</scope>
    <source>
        <strain evidence="9">Ph</strain>
    </source>
</reference>
<proteinExistence type="inferred from homology"/>
<keyword evidence="5 7" id="KW-0547">Nucleotide-binding</keyword>
<dbReference type="SUPFAM" id="SSF56672">
    <property type="entry name" value="DNA/RNA polymerases"/>
    <property type="match status" value="1"/>
</dbReference>
<evidence type="ECO:0000256" key="7">
    <source>
        <dbReference type="RuleBase" id="RU364050"/>
    </source>
</evidence>
<feature type="compositionally biased region" description="Basic and acidic residues" evidence="8">
    <location>
        <begin position="17"/>
        <end position="26"/>
    </location>
</feature>
<feature type="compositionally biased region" description="Polar residues" evidence="8">
    <location>
        <begin position="92"/>
        <end position="103"/>
    </location>
</feature>
<dbReference type="GO" id="GO:0006351">
    <property type="term" value="P:DNA-templated transcription"/>
    <property type="evidence" value="ECO:0007669"/>
    <property type="project" value="InterPro"/>
</dbReference>
<dbReference type="GO" id="GO:0003968">
    <property type="term" value="F:RNA-directed RNA polymerase activity"/>
    <property type="evidence" value="ECO:0007669"/>
    <property type="project" value="UniProtKB-KW"/>
</dbReference>
<evidence type="ECO:0000256" key="2">
    <source>
        <dbReference type="ARBA" id="ARBA00022484"/>
    </source>
</evidence>
<keyword evidence="7" id="KW-0693">Viral RNA replication</keyword>
<dbReference type="InterPro" id="IPR043502">
    <property type="entry name" value="DNA/RNA_pol_sf"/>
</dbReference>
<dbReference type="InterPro" id="IPR001795">
    <property type="entry name" value="RNA-dir_pol_luteovirus"/>
</dbReference>
<evidence type="ECO:0000256" key="1">
    <source>
        <dbReference type="ARBA" id="ARBA00010455"/>
    </source>
</evidence>
<dbReference type="GO" id="GO:0000166">
    <property type="term" value="F:nucleotide binding"/>
    <property type="evidence" value="ECO:0007669"/>
    <property type="project" value="UniProtKB-KW"/>
</dbReference>